<dbReference type="Proteomes" id="UP000186817">
    <property type="component" value="Unassembled WGS sequence"/>
</dbReference>
<sequence>MPIWAVLCYANTFVEVLMGLVLSAKPETMILDLKTENRPSPATLSDKKWGFALGSALCAIGVSTFFARDATSWESQKAVCLCNATFHSLVVGQKARAVVGGEKLDVPPTVIHLPLALGFILFAFGQI</sequence>
<organism evidence="1 2">
    <name type="scientific">Symbiodinium microadriaticum</name>
    <name type="common">Dinoflagellate</name>
    <name type="synonym">Zooxanthella microadriatica</name>
    <dbReference type="NCBI Taxonomy" id="2951"/>
    <lineage>
        <taxon>Eukaryota</taxon>
        <taxon>Sar</taxon>
        <taxon>Alveolata</taxon>
        <taxon>Dinophyceae</taxon>
        <taxon>Suessiales</taxon>
        <taxon>Symbiodiniaceae</taxon>
        <taxon>Symbiodinium</taxon>
    </lineage>
</organism>
<evidence type="ECO:0000313" key="2">
    <source>
        <dbReference type="Proteomes" id="UP000186817"/>
    </source>
</evidence>
<proteinExistence type="predicted"/>
<dbReference type="AlphaFoldDB" id="A0A1Q9EZU1"/>
<dbReference type="EMBL" id="LSRX01000036">
    <property type="protein sequence ID" value="OLQ12903.1"/>
    <property type="molecule type" value="Genomic_DNA"/>
</dbReference>
<accession>A0A1Q9EZU1</accession>
<gene>
    <name evidence="1" type="ORF">AK812_SmicGene3121</name>
</gene>
<comment type="caution">
    <text evidence="1">The sequence shown here is derived from an EMBL/GenBank/DDBJ whole genome shotgun (WGS) entry which is preliminary data.</text>
</comment>
<name>A0A1Q9EZU1_SYMMI</name>
<reference evidence="1 2" key="1">
    <citation type="submission" date="2016-02" db="EMBL/GenBank/DDBJ databases">
        <title>Genome analysis of coral dinoflagellate symbionts highlights evolutionary adaptations to a symbiotic lifestyle.</title>
        <authorList>
            <person name="Aranda M."/>
            <person name="Li Y."/>
            <person name="Liew Y.J."/>
            <person name="Baumgarten S."/>
            <person name="Simakov O."/>
            <person name="Wilson M."/>
            <person name="Piel J."/>
            <person name="Ashoor H."/>
            <person name="Bougouffa S."/>
            <person name="Bajic V.B."/>
            <person name="Ryu T."/>
            <person name="Ravasi T."/>
            <person name="Bayer T."/>
            <person name="Micklem G."/>
            <person name="Kim H."/>
            <person name="Bhak J."/>
            <person name="Lajeunesse T.C."/>
            <person name="Voolstra C.R."/>
        </authorList>
    </citation>
    <scope>NUCLEOTIDE SEQUENCE [LARGE SCALE GENOMIC DNA]</scope>
    <source>
        <strain evidence="1 2">CCMP2467</strain>
    </source>
</reference>
<keyword evidence="2" id="KW-1185">Reference proteome</keyword>
<dbReference type="OrthoDB" id="407923at2759"/>
<protein>
    <submittedName>
        <fullName evidence="1">Uncharacterized protein</fullName>
    </submittedName>
</protein>
<evidence type="ECO:0000313" key="1">
    <source>
        <dbReference type="EMBL" id="OLQ12903.1"/>
    </source>
</evidence>